<dbReference type="EMBL" id="BMOY01000009">
    <property type="protein sequence ID" value="GGJ01626.1"/>
    <property type="molecule type" value="Genomic_DNA"/>
</dbReference>
<reference evidence="2" key="1">
    <citation type="journal article" date="2014" name="Int. J. Syst. Evol. Microbiol.">
        <title>Complete genome sequence of Corynebacterium casei LMG S-19264T (=DSM 44701T), isolated from a smear-ripened cheese.</title>
        <authorList>
            <consortium name="US DOE Joint Genome Institute (JGI-PGF)"/>
            <person name="Walter F."/>
            <person name="Albersmeier A."/>
            <person name="Kalinowski J."/>
            <person name="Ruckert C."/>
        </authorList>
    </citation>
    <scope>NUCLEOTIDE SEQUENCE</scope>
    <source>
        <strain evidence="2">JCM 18487</strain>
    </source>
</reference>
<evidence type="ECO:0000313" key="2">
    <source>
        <dbReference type="EMBL" id="GGJ01626.1"/>
    </source>
</evidence>
<evidence type="ECO:0000259" key="1">
    <source>
        <dbReference type="PROSITE" id="PS51186"/>
    </source>
</evidence>
<organism evidence="2 3">
    <name type="scientific">Alicyclobacillus cellulosilyticus</name>
    <dbReference type="NCBI Taxonomy" id="1003997"/>
    <lineage>
        <taxon>Bacteria</taxon>
        <taxon>Bacillati</taxon>
        <taxon>Bacillota</taxon>
        <taxon>Bacilli</taxon>
        <taxon>Bacillales</taxon>
        <taxon>Alicyclobacillaceae</taxon>
        <taxon>Alicyclobacillus</taxon>
    </lineage>
</organism>
<dbReference type="SUPFAM" id="SSF55729">
    <property type="entry name" value="Acyl-CoA N-acyltransferases (Nat)"/>
    <property type="match status" value="1"/>
</dbReference>
<sequence length="188" mass="21983">MFFRTVGNDVQLGLLTEVQAGALFALTDACRNHLRPWLPWVDETRTVEDTKAFIRRSLQQFADNNGFQAGIWYRGELAGVIGFHYLDWTNRRTEIGYWLAEHLQGRGIMTMACREMVDIALRDYGLHRVEIRVAAENRKSRAIPERLGFVQEGVLRQAAWLYDRYVDVIVYSMLKRDWEMVSPQEVER</sequence>
<dbReference type="GO" id="GO:1990189">
    <property type="term" value="F:protein N-terminal-serine acetyltransferase activity"/>
    <property type="evidence" value="ECO:0007669"/>
    <property type="project" value="TreeGrafter"/>
</dbReference>
<dbReference type="Gene3D" id="3.40.630.30">
    <property type="match status" value="1"/>
</dbReference>
<dbReference type="InterPro" id="IPR016181">
    <property type="entry name" value="Acyl_CoA_acyltransferase"/>
</dbReference>
<evidence type="ECO:0000313" key="3">
    <source>
        <dbReference type="Proteomes" id="UP000637695"/>
    </source>
</evidence>
<accession>A0A917K5D1</accession>
<dbReference type="AlphaFoldDB" id="A0A917K5D1"/>
<dbReference type="PROSITE" id="PS51186">
    <property type="entry name" value="GNAT"/>
    <property type="match status" value="1"/>
</dbReference>
<dbReference type="GO" id="GO:0005737">
    <property type="term" value="C:cytoplasm"/>
    <property type="evidence" value="ECO:0007669"/>
    <property type="project" value="TreeGrafter"/>
</dbReference>
<dbReference type="GO" id="GO:0005840">
    <property type="term" value="C:ribosome"/>
    <property type="evidence" value="ECO:0007669"/>
    <property type="project" value="UniProtKB-KW"/>
</dbReference>
<keyword evidence="2" id="KW-0687">Ribonucleoprotein</keyword>
<comment type="caution">
    <text evidence="2">The sequence shown here is derived from an EMBL/GenBank/DDBJ whole genome shotgun (WGS) entry which is preliminary data.</text>
</comment>
<dbReference type="InterPro" id="IPR000182">
    <property type="entry name" value="GNAT_dom"/>
</dbReference>
<dbReference type="InterPro" id="IPR051908">
    <property type="entry name" value="Ribosomal_N-acetyltransferase"/>
</dbReference>
<dbReference type="PANTHER" id="PTHR43441:SF12">
    <property type="entry name" value="RIBOSOMAL N-ACETYLTRANSFERASE YDAF-RELATED"/>
    <property type="match status" value="1"/>
</dbReference>
<reference evidence="2" key="2">
    <citation type="submission" date="2020-09" db="EMBL/GenBank/DDBJ databases">
        <authorList>
            <person name="Sun Q."/>
            <person name="Ohkuma M."/>
        </authorList>
    </citation>
    <scope>NUCLEOTIDE SEQUENCE</scope>
    <source>
        <strain evidence="2">JCM 18487</strain>
    </source>
</reference>
<gene>
    <name evidence="2" type="ORF">GCM10010885_08530</name>
</gene>
<dbReference type="PANTHER" id="PTHR43441">
    <property type="entry name" value="RIBOSOMAL-PROTEIN-SERINE ACETYLTRANSFERASE"/>
    <property type="match status" value="1"/>
</dbReference>
<name>A0A917K5D1_9BACL</name>
<dbReference type="Proteomes" id="UP000637695">
    <property type="component" value="Unassembled WGS sequence"/>
</dbReference>
<keyword evidence="2" id="KW-0689">Ribosomal protein</keyword>
<dbReference type="Pfam" id="PF13302">
    <property type="entry name" value="Acetyltransf_3"/>
    <property type="match status" value="1"/>
</dbReference>
<dbReference type="GO" id="GO:0008999">
    <property type="term" value="F:protein-N-terminal-alanine acetyltransferase activity"/>
    <property type="evidence" value="ECO:0007669"/>
    <property type="project" value="TreeGrafter"/>
</dbReference>
<protein>
    <submittedName>
        <fullName evidence="2">50S ribosomal protein L7 serine acetyltransferase</fullName>
    </submittedName>
</protein>
<dbReference type="RefSeq" id="WP_188881353.1">
    <property type="nucleotide sequence ID" value="NZ_BMOY01000009.1"/>
</dbReference>
<proteinExistence type="predicted"/>
<feature type="domain" description="N-acetyltransferase" evidence="1">
    <location>
        <begin position="24"/>
        <end position="167"/>
    </location>
</feature>
<keyword evidence="3" id="KW-1185">Reference proteome</keyword>